<reference evidence="2" key="1">
    <citation type="journal article" date="2020" name="Microorganisms">
        <title>Reliable Identification of Environmental Pseudomonas Isolates Using the rpoD Gene.</title>
        <authorList>
            <consortium name="The Broad Institute Genome Sequencing Platform"/>
            <person name="Girard L."/>
            <person name="Lood C."/>
            <person name="Rokni-Zadeh H."/>
            <person name="van Noort V."/>
            <person name="Lavigne R."/>
            <person name="De Mot R."/>
        </authorList>
    </citation>
    <scope>NUCLEOTIDE SEQUENCE</scope>
    <source>
        <strain evidence="2">BW13M1</strain>
    </source>
</reference>
<dbReference type="SUPFAM" id="SSF54001">
    <property type="entry name" value="Cysteine proteinases"/>
    <property type="match status" value="1"/>
</dbReference>
<dbReference type="AlphaFoldDB" id="A0A923G9A9"/>
<organism evidence="2">
    <name type="scientific">Pseudomonas peradeniyensis</name>
    <dbReference type="NCBI Taxonomy" id="2745488"/>
    <lineage>
        <taxon>Bacteria</taxon>
        <taxon>Pseudomonadati</taxon>
        <taxon>Pseudomonadota</taxon>
        <taxon>Gammaproteobacteria</taxon>
        <taxon>Pseudomonadales</taxon>
        <taxon>Pseudomonadaceae</taxon>
        <taxon>Pseudomonas</taxon>
    </lineage>
</organism>
<sequence>MPLDTLASDESYVLFDEHGRVLCAEQQGSWGWAYLGDFDTYNSDVLYIAVSAAGHGRLATLDISANDRPWSLYANGPIGREPWLFASGQNWPGYPRINLCPVSNGNNAHQFTLQVEIDGERKAFKAGSSTWDWLYLASLGKEPTRFSLHRYHITGQRLFDLIRTTWPTVAADALCEADSAYQAISSHHARQIWQDAGLGRCRWRSESFDCDDFAFVYKGQASLDAYHGNATYPYAVGWIAGACGDQAHAVNLFLDLDGHLKTLEPQTGEIRLAQDWSYAPYQILI</sequence>
<evidence type="ECO:0000313" key="2">
    <source>
        <dbReference type="EMBL" id="MBC3446564.1"/>
    </source>
</evidence>
<evidence type="ECO:0000259" key="1">
    <source>
        <dbReference type="Pfam" id="PF18021"/>
    </source>
</evidence>
<comment type="caution">
    <text evidence="2">The sequence shown here is derived from an EMBL/GenBank/DDBJ whole genome shotgun (WGS) entry which is preliminary data.</text>
</comment>
<dbReference type="Pfam" id="PF18021">
    <property type="entry name" value="Agglutinin_C"/>
    <property type="match status" value="1"/>
</dbReference>
<proteinExistence type="predicted"/>
<reference evidence="2" key="2">
    <citation type="submission" date="2020-07" db="EMBL/GenBank/DDBJ databases">
        <authorList>
            <person name="Lood C."/>
            <person name="Girard L."/>
        </authorList>
    </citation>
    <scope>NUCLEOTIDE SEQUENCE</scope>
    <source>
        <strain evidence="2">BW13M1</strain>
    </source>
</reference>
<feature type="domain" description="Agglutinin C-terminal" evidence="1">
    <location>
        <begin position="181"/>
        <end position="269"/>
    </location>
</feature>
<accession>A0A923G9A9</accession>
<protein>
    <submittedName>
        <fullName evidence="2">Lectin MOA-related protein</fullName>
    </submittedName>
</protein>
<dbReference type="InterPro" id="IPR040600">
    <property type="entry name" value="Agglutinin_C"/>
</dbReference>
<dbReference type="EMBL" id="JABWRJ010000014">
    <property type="protein sequence ID" value="MBC3446564.1"/>
    <property type="molecule type" value="Genomic_DNA"/>
</dbReference>
<dbReference type="Gene3D" id="3.30.460.70">
    <property type="match status" value="1"/>
</dbReference>
<name>A0A923G9A9_9PSED</name>
<dbReference type="RefSeq" id="WP_186733405.1">
    <property type="nucleotide sequence ID" value="NZ_JABWRJ020000001.1"/>
</dbReference>
<dbReference type="InterPro" id="IPR038765">
    <property type="entry name" value="Papain-like_cys_pep_sf"/>
</dbReference>
<gene>
    <name evidence="2" type="ORF">HU751_12320</name>
</gene>